<dbReference type="Pfam" id="PF23598">
    <property type="entry name" value="LRR_14"/>
    <property type="match status" value="1"/>
</dbReference>
<keyword evidence="8" id="KW-0472">Membrane</keyword>
<dbReference type="InterPro" id="IPR032675">
    <property type="entry name" value="LRR_dom_sf"/>
</dbReference>
<evidence type="ECO:0000256" key="8">
    <source>
        <dbReference type="ARBA" id="ARBA00023136"/>
    </source>
</evidence>
<gene>
    <name evidence="12" type="ORF">EUTSA_v10028102mg</name>
</gene>
<dbReference type="SUPFAM" id="SSF52058">
    <property type="entry name" value="L domain-like"/>
    <property type="match status" value="1"/>
</dbReference>
<keyword evidence="5" id="KW-0732">Signal</keyword>
<evidence type="ECO:0000313" key="12">
    <source>
        <dbReference type="EMBL" id="ESQ46823.1"/>
    </source>
</evidence>
<dbReference type="STRING" id="72664.V4M3K3"/>
<feature type="domain" description="Disease resistance R13L4/SHOC-2-like LRR" evidence="11">
    <location>
        <begin position="39"/>
        <end position="172"/>
    </location>
</feature>
<evidence type="ECO:0000256" key="10">
    <source>
        <dbReference type="ARBA" id="ARBA00023180"/>
    </source>
</evidence>
<evidence type="ECO:0000256" key="9">
    <source>
        <dbReference type="ARBA" id="ARBA00023170"/>
    </source>
</evidence>
<dbReference type="PANTHER" id="PTHR48063:SF112">
    <property type="entry name" value="RECEPTOR LIKE PROTEIN 30-LIKE"/>
    <property type="match status" value="1"/>
</dbReference>
<dbReference type="Gene3D" id="3.80.10.10">
    <property type="entry name" value="Ribonuclease Inhibitor"/>
    <property type="match status" value="1"/>
</dbReference>
<name>V4M3K3_EUTSA</name>
<keyword evidence="13" id="KW-1185">Reference proteome</keyword>
<evidence type="ECO:0000256" key="4">
    <source>
        <dbReference type="ARBA" id="ARBA00022692"/>
    </source>
</evidence>
<evidence type="ECO:0000259" key="11">
    <source>
        <dbReference type="Pfam" id="PF23598"/>
    </source>
</evidence>
<dbReference type="InterPro" id="IPR055414">
    <property type="entry name" value="LRR_R13L4/SHOC2-like"/>
</dbReference>
<evidence type="ECO:0000256" key="7">
    <source>
        <dbReference type="ARBA" id="ARBA00022989"/>
    </source>
</evidence>
<dbReference type="GO" id="GO:0016020">
    <property type="term" value="C:membrane"/>
    <property type="evidence" value="ECO:0007669"/>
    <property type="project" value="UniProtKB-SubCell"/>
</dbReference>
<dbReference type="eggNOG" id="KOG0619">
    <property type="taxonomic scope" value="Eukaryota"/>
</dbReference>
<dbReference type="KEGG" id="eus:EUTSA_v10028102mg"/>
<keyword evidence="7" id="KW-1133">Transmembrane helix</keyword>
<dbReference type="InterPro" id="IPR046956">
    <property type="entry name" value="RLP23-like"/>
</dbReference>
<evidence type="ECO:0000256" key="6">
    <source>
        <dbReference type="ARBA" id="ARBA00022737"/>
    </source>
</evidence>
<sequence length="182" mass="21276">MARDDICKLKRYAHFPLNFFQDSFYGVDFDEKIGVVTQLDLRGACISGTIQANSSLFRFQHLRYFDLSINHFDSCPIPAEFGRLTSLETLILSQNCFIGEVPSSISNLTRLIKLSLSYNKLTGRFPHVHNLTLLSFIDLSYNHFSETILSSLFNMYFLWHLDLRQNHLRDPLENNYIYMYNN</sequence>
<dbReference type="AlphaFoldDB" id="V4M3K3"/>
<accession>V4M3K3</accession>
<dbReference type="OMA" id="MARDDIC"/>
<dbReference type="FunFam" id="3.80.10.10:FF:000041">
    <property type="entry name" value="LRR receptor-like serine/threonine-protein kinase ERECTA"/>
    <property type="match status" value="1"/>
</dbReference>
<comment type="subcellular location">
    <subcellularLocation>
        <location evidence="1">Membrane</location>
        <topology evidence="1">Single-pass type I membrane protein</topology>
    </subcellularLocation>
</comment>
<keyword evidence="10" id="KW-0325">Glycoprotein</keyword>
<evidence type="ECO:0000313" key="13">
    <source>
        <dbReference type="Proteomes" id="UP000030689"/>
    </source>
</evidence>
<proteinExistence type="inferred from homology"/>
<protein>
    <recommendedName>
        <fullName evidence="11">Disease resistance R13L4/SHOC-2-like LRR domain-containing protein</fullName>
    </recommendedName>
</protein>
<keyword evidence="9" id="KW-0675">Receptor</keyword>
<evidence type="ECO:0000256" key="3">
    <source>
        <dbReference type="ARBA" id="ARBA00022614"/>
    </source>
</evidence>
<dbReference type="Gramene" id="ESQ46823">
    <property type="protein sequence ID" value="ESQ46823"/>
    <property type="gene ID" value="EUTSA_v10028102mg"/>
</dbReference>
<dbReference type="Proteomes" id="UP000030689">
    <property type="component" value="Unassembled WGS sequence"/>
</dbReference>
<dbReference type="EMBL" id="KI517416">
    <property type="protein sequence ID" value="ESQ46823.1"/>
    <property type="molecule type" value="Genomic_DNA"/>
</dbReference>
<dbReference type="PANTHER" id="PTHR48063">
    <property type="entry name" value="LRR RECEPTOR-LIKE KINASE"/>
    <property type="match status" value="1"/>
</dbReference>
<organism evidence="12 13">
    <name type="scientific">Eutrema salsugineum</name>
    <name type="common">Saltwater cress</name>
    <name type="synonym">Sisymbrium salsugineum</name>
    <dbReference type="NCBI Taxonomy" id="72664"/>
    <lineage>
        <taxon>Eukaryota</taxon>
        <taxon>Viridiplantae</taxon>
        <taxon>Streptophyta</taxon>
        <taxon>Embryophyta</taxon>
        <taxon>Tracheophyta</taxon>
        <taxon>Spermatophyta</taxon>
        <taxon>Magnoliopsida</taxon>
        <taxon>eudicotyledons</taxon>
        <taxon>Gunneridae</taxon>
        <taxon>Pentapetalae</taxon>
        <taxon>rosids</taxon>
        <taxon>malvids</taxon>
        <taxon>Brassicales</taxon>
        <taxon>Brassicaceae</taxon>
        <taxon>Eutremeae</taxon>
        <taxon>Eutrema</taxon>
    </lineage>
</organism>
<evidence type="ECO:0000256" key="1">
    <source>
        <dbReference type="ARBA" id="ARBA00004479"/>
    </source>
</evidence>
<reference evidence="12 13" key="1">
    <citation type="journal article" date="2013" name="Front. Plant Sci.">
        <title>The Reference Genome of the Halophytic Plant Eutrema salsugineum.</title>
        <authorList>
            <person name="Yang R."/>
            <person name="Jarvis D.E."/>
            <person name="Chen H."/>
            <person name="Beilstein M.A."/>
            <person name="Grimwood J."/>
            <person name="Jenkins J."/>
            <person name="Shu S."/>
            <person name="Prochnik S."/>
            <person name="Xin M."/>
            <person name="Ma C."/>
            <person name="Schmutz J."/>
            <person name="Wing R.A."/>
            <person name="Mitchell-Olds T."/>
            <person name="Schumaker K.S."/>
            <person name="Wang X."/>
        </authorList>
    </citation>
    <scope>NUCLEOTIDE SEQUENCE [LARGE SCALE GENOMIC DNA]</scope>
</reference>
<comment type="similarity">
    <text evidence="2">Belongs to the RLP family.</text>
</comment>
<keyword evidence="3" id="KW-0433">Leucine-rich repeat</keyword>
<evidence type="ECO:0000256" key="2">
    <source>
        <dbReference type="ARBA" id="ARBA00009592"/>
    </source>
</evidence>
<keyword evidence="4" id="KW-0812">Transmembrane</keyword>
<evidence type="ECO:0000256" key="5">
    <source>
        <dbReference type="ARBA" id="ARBA00022729"/>
    </source>
</evidence>
<keyword evidence="6" id="KW-0677">Repeat</keyword>